<feature type="region of interest" description="Disordered" evidence="1">
    <location>
        <begin position="146"/>
        <end position="167"/>
    </location>
</feature>
<evidence type="ECO:0008006" key="4">
    <source>
        <dbReference type="Google" id="ProtNLM"/>
    </source>
</evidence>
<dbReference type="GO" id="GO:0000160">
    <property type="term" value="P:phosphorelay signal transduction system"/>
    <property type="evidence" value="ECO:0007669"/>
    <property type="project" value="InterPro"/>
</dbReference>
<dbReference type="Proteomes" id="UP000569914">
    <property type="component" value="Unassembled WGS sequence"/>
</dbReference>
<accession>A0A7Y9I5F2</accession>
<feature type="region of interest" description="Disordered" evidence="1">
    <location>
        <begin position="1"/>
        <end position="52"/>
    </location>
</feature>
<dbReference type="InterPro" id="IPR036641">
    <property type="entry name" value="HPT_dom_sf"/>
</dbReference>
<protein>
    <recommendedName>
        <fullName evidence="4">Hpt domain-containing protein</fullName>
    </recommendedName>
</protein>
<gene>
    <name evidence="2" type="ORF">BKA15_001954</name>
</gene>
<evidence type="ECO:0000256" key="1">
    <source>
        <dbReference type="SAM" id="MobiDB-lite"/>
    </source>
</evidence>
<feature type="compositionally biased region" description="Basic and acidic residues" evidence="1">
    <location>
        <begin position="149"/>
        <end position="167"/>
    </location>
</feature>
<name>A0A7Y9I5F2_9ACTN</name>
<sequence length="167" mass="17380">MSSVPEPEVTGPYAPPAVPAAKPRRASQDRAAEVAAVPGPSKPRRAKADAGSGPALLELTAEVGGDTAVVWQFVSDYLDLLEHRVTAVTSAVSAGNAERAEVALLSLESTSLMVGADAIVRAVRPIRAAVNGVDFGAARSKLPALRRAQSTDRGRLERARAAHDSEH</sequence>
<evidence type="ECO:0000313" key="3">
    <source>
        <dbReference type="Proteomes" id="UP000569914"/>
    </source>
</evidence>
<comment type="caution">
    <text evidence="2">The sequence shown here is derived from an EMBL/GenBank/DDBJ whole genome shotgun (WGS) entry which is preliminary data.</text>
</comment>
<dbReference type="EMBL" id="JACCBU010000001">
    <property type="protein sequence ID" value="NYE70625.1"/>
    <property type="molecule type" value="Genomic_DNA"/>
</dbReference>
<dbReference type="AlphaFoldDB" id="A0A7Y9I5F2"/>
<proteinExistence type="predicted"/>
<organism evidence="2 3">
    <name type="scientific">Microlunatus parietis</name>
    <dbReference type="NCBI Taxonomy" id="682979"/>
    <lineage>
        <taxon>Bacteria</taxon>
        <taxon>Bacillati</taxon>
        <taxon>Actinomycetota</taxon>
        <taxon>Actinomycetes</taxon>
        <taxon>Propionibacteriales</taxon>
        <taxon>Propionibacteriaceae</taxon>
        <taxon>Microlunatus</taxon>
    </lineage>
</organism>
<keyword evidence="3" id="KW-1185">Reference proteome</keyword>
<dbReference type="Gene3D" id="1.20.120.160">
    <property type="entry name" value="HPT domain"/>
    <property type="match status" value="1"/>
</dbReference>
<evidence type="ECO:0000313" key="2">
    <source>
        <dbReference type="EMBL" id="NYE70625.1"/>
    </source>
</evidence>
<reference evidence="2 3" key="1">
    <citation type="submission" date="2020-07" db="EMBL/GenBank/DDBJ databases">
        <title>Sequencing the genomes of 1000 actinobacteria strains.</title>
        <authorList>
            <person name="Klenk H.-P."/>
        </authorList>
    </citation>
    <scope>NUCLEOTIDE SEQUENCE [LARGE SCALE GENOMIC DNA]</scope>
    <source>
        <strain evidence="2 3">DSM 22083</strain>
    </source>
</reference>
<dbReference type="RefSeq" id="WP_179750223.1">
    <property type="nucleotide sequence ID" value="NZ_JACCBU010000001.1"/>
</dbReference>
<dbReference type="SUPFAM" id="SSF47226">
    <property type="entry name" value="Histidine-containing phosphotransfer domain, HPT domain"/>
    <property type="match status" value="1"/>
</dbReference>